<name>A0A167P0J4_CALVF</name>
<evidence type="ECO:0000313" key="8">
    <source>
        <dbReference type="EMBL" id="KZO98288.1"/>
    </source>
</evidence>
<keyword evidence="5" id="KW-0378">Hydrolase</keyword>
<keyword evidence="9" id="KW-1185">Reference proteome</keyword>
<dbReference type="Gene3D" id="1.10.287.410">
    <property type="match status" value="1"/>
</dbReference>
<protein>
    <recommendedName>
        <fullName evidence="2">carboxypeptidase C</fullName>
        <ecNumber evidence="2">3.4.16.5</ecNumber>
    </recommendedName>
</protein>
<dbReference type="GO" id="GO:0000324">
    <property type="term" value="C:fungal-type vacuole"/>
    <property type="evidence" value="ECO:0007669"/>
    <property type="project" value="TreeGrafter"/>
</dbReference>
<dbReference type="InterPro" id="IPR029058">
    <property type="entry name" value="AB_hydrolase_fold"/>
</dbReference>
<gene>
    <name evidence="8" type="ORF">CALVIDRAFT_512248</name>
</gene>
<dbReference type="EC" id="3.4.16.5" evidence="2"/>
<dbReference type="Gene3D" id="3.40.50.1820">
    <property type="entry name" value="alpha/beta hydrolase"/>
    <property type="match status" value="1"/>
</dbReference>
<evidence type="ECO:0000256" key="4">
    <source>
        <dbReference type="ARBA" id="ARBA00022670"/>
    </source>
</evidence>
<dbReference type="PANTHER" id="PTHR11802:SF113">
    <property type="entry name" value="SERINE CARBOXYPEPTIDASE CTSA-4.1"/>
    <property type="match status" value="1"/>
</dbReference>
<dbReference type="EMBL" id="KV417276">
    <property type="protein sequence ID" value="KZO98288.1"/>
    <property type="molecule type" value="Genomic_DNA"/>
</dbReference>
<proteinExistence type="inferred from homology"/>
<evidence type="ECO:0000256" key="6">
    <source>
        <dbReference type="ARBA" id="ARBA00023180"/>
    </source>
</evidence>
<evidence type="ECO:0000313" key="9">
    <source>
        <dbReference type="Proteomes" id="UP000076738"/>
    </source>
</evidence>
<dbReference type="Proteomes" id="UP000076738">
    <property type="component" value="Unassembled WGS sequence"/>
</dbReference>
<keyword evidence="3 8" id="KW-0121">Carboxypeptidase</keyword>
<dbReference type="Pfam" id="PF00450">
    <property type="entry name" value="Peptidase_S10"/>
    <property type="match status" value="1"/>
</dbReference>
<evidence type="ECO:0000256" key="5">
    <source>
        <dbReference type="ARBA" id="ARBA00022801"/>
    </source>
</evidence>
<sequence length="494" mass="54603">MLFFQLAVGVLATVALALQVPLQPSQAPLDFPAPEQSLADVASEGYTVLSHPAFSGYAIRVKRTEGWCDPGVKVYTGYLDVDQGAKHMWFYFFESRRDPENDDLVMWVSGGPGCSSSLDMLLQLGPCTMDPKGNGTIYNEYGWNTEANIFFLDSPVNVGFSYADFGETVYTTEDASKNAAAFAFIFTEAFPQFKGRPFHLAGSSYGGRYVPVFASEIYDMNKGAEAKGFTPINLKSIIIGDGITDAKETILAYYDMACTNASVTPVLDISTCVRMRRAVPRCREMITASCELEFSDLACTAATLFCEEELSAPYRSPARNPYDLSDDCSGGIEVLCYSIFGKIAEYLNNAEMRKLLGVDPQVGEFVGCNRTILNAFSARFDKYRPTQFYVSALLERGVDALIYVGTYDWICNWVGNARWLEALEWHGQEAFNAEQLNVWDVDGARAGEWKAGQKKGQTGKLLFATVEGAGHMVAYNKPKEAHTMLNKWIAERGV</sequence>
<reference evidence="8 9" key="1">
    <citation type="journal article" date="2016" name="Mol. Biol. Evol.">
        <title>Comparative Genomics of Early-Diverging Mushroom-Forming Fungi Provides Insights into the Origins of Lignocellulose Decay Capabilities.</title>
        <authorList>
            <person name="Nagy L.G."/>
            <person name="Riley R."/>
            <person name="Tritt A."/>
            <person name="Adam C."/>
            <person name="Daum C."/>
            <person name="Floudas D."/>
            <person name="Sun H."/>
            <person name="Yadav J.S."/>
            <person name="Pangilinan J."/>
            <person name="Larsson K.H."/>
            <person name="Matsuura K."/>
            <person name="Barry K."/>
            <person name="Labutti K."/>
            <person name="Kuo R."/>
            <person name="Ohm R.A."/>
            <person name="Bhattacharya S.S."/>
            <person name="Shirouzu T."/>
            <person name="Yoshinaga Y."/>
            <person name="Martin F.M."/>
            <person name="Grigoriev I.V."/>
            <person name="Hibbett D.S."/>
        </authorList>
    </citation>
    <scope>NUCLEOTIDE SEQUENCE [LARGE SCALE GENOMIC DNA]</scope>
    <source>
        <strain evidence="8 9">TUFC12733</strain>
    </source>
</reference>
<dbReference type="GO" id="GO:0004185">
    <property type="term" value="F:serine-type carboxypeptidase activity"/>
    <property type="evidence" value="ECO:0007669"/>
    <property type="project" value="UniProtKB-EC"/>
</dbReference>
<accession>A0A167P0J4</accession>
<keyword evidence="7" id="KW-0732">Signal</keyword>
<evidence type="ECO:0000256" key="1">
    <source>
        <dbReference type="ARBA" id="ARBA00009431"/>
    </source>
</evidence>
<feature type="signal peptide" evidence="7">
    <location>
        <begin position="1"/>
        <end position="17"/>
    </location>
</feature>
<dbReference type="STRING" id="1330018.A0A167P0J4"/>
<dbReference type="OrthoDB" id="443318at2759"/>
<dbReference type="AlphaFoldDB" id="A0A167P0J4"/>
<dbReference type="PANTHER" id="PTHR11802">
    <property type="entry name" value="SERINE PROTEASE FAMILY S10 SERINE CARBOXYPEPTIDASE"/>
    <property type="match status" value="1"/>
</dbReference>
<evidence type="ECO:0000256" key="2">
    <source>
        <dbReference type="ARBA" id="ARBA00012446"/>
    </source>
</evidence>
<dbReference type="SUPFAM" id="SSF53474">
    <property type="entry name" value="alpha/beta-Hydrolases"/>
    <property type="match status" value="1"/>
</dbReference>
<comment type="similarity">
    <text evidence="1">Belongs to the peptidase S10 family.</text>
</comment>
<keyword evidence="4" id="KW-0645">Protease</keyword>
<dbReference type="GO" id="GO:0006508">
    <property type="term" value="P:proteolysis"/>
    <property type="evidence" value="ECO:0007669"/>
    <property type="project" value="UniProtKB-KW"/>
</dbReference>
<dbReference type="PRINTS" id="PR00724">
    <property type="entry name" value="CRBOXYPTASEC"/>
</dbReference>
<dbReference type="InterPro" id="IPR001563">
    <property type="entry name" value="Peptidase_S10"/>
</dbReference>
<evidence type="ECO:0000256" key="7">
    <source>
        <dbReference type="SAM" id="SignalP"/>
    </source>
</evidence>
<organism evidence="8 9">
    <name type="scientific">Calocera viscosa (strain TUFC12733)</name>
    <dbReference type="NCBI Taxonomy" id="1330018"/>
    <lineage>
        <taxon>Eukaryota</taxon>
        <taxon>Fungi</taxon>
        <taxon>Dikarya</taxon>
        <taxon>Basidiomycota</taxon>
        <taxon>Agaricomycotina</taxon>
        <taxon>Dacrymycetes</taxon>
        <taxon>Dacrymycetales</taxon>
        <taxon>Dacrymycetaceae</taxon>
        <taxon>Calocera</taxon>
    </lineage>
</organism>
<evidence type="ECO:0000256" key="3">
    <source>
        <dbReference type="ARBA" id="ARBA00022645"/>
    </source>
</evidence>
<feature type="chain" id="PRO_5007890925" description="carboxypeptidase C" evidence="7">
    <location>
        <begin position="18"/>
        <end position="494"/>
    </location>
</feature>
<keyword evidence="6" id="KW-0325">Glycoprotein</keyword>